<organism evidence="3 4">
    <name type="scientific">Gymnopus androsaceus JB14</name>
    <dbReference type="NCBI Taxonomy" id="1447944"/>
    <lineage>
        <taxon>Eukaryota</taxon>
        <taxon>Fungi</taxon>
        <taxon>Dikarya</taxon>
        <taxon>Basidiomycota</taxon>
        <taxon>Agaricomycotina</taxon>
        <taxon>Agaricomycetes</taxon>
        <taxon>Agaricomycetidae</taxon>
        <taxon>Agaricales</taxon>
        <taxon>Marasmiineae</taxon>
        <taxon>Omphalotaceae</taxon>
        <taxon>Gymnopus</taxon>
    </lineage>
</organism>
<evidence type="ECO:0000256" key="1">
    <source>
        <dbReference type="SAM" id="Phobius"/>
    </source>
</evidence>
<dbReference type="Proteomes" id="UP000799118">
    <property type="component" value="Unassembled WGS sequence"/>
</dbReference>
<dbReference type="InterPro" id="IPR045340">
    <property type="entry name" value="DUF6533"/>
</dbReference>
<keyword evidence="4" id="KW-1185">Reference proteome</keyword>
<name>A0A6A4HIU2_9AGAR</name>
<feature type="transmembrane region" description="Helical" evidence="1">
    <location>
        <begin position="34"/>
        <end position="56"/>
    </location>
</feature>
<feature type="domain" description="DUF6533" evidence="2">
    <location>
        <begin position="3"/>
        <end position="46"/>
    </location>
</feature>
<feature type="transmembrane region" description="Helical" evidence="1">
    <location>
        <begin position="102"/>
        <end position="123"/>
    </location>
</feature>
<keyword evidence="1" id="KW-1133">Transmembrane helix</keyword>
<dbReference type="AlphaFoldDB" id="A0A6A4HIU2"/>
<accession>A0A6A4HIU2</accession>
<reference evidence="3" key="1">
    <citation type="journal article" date="2019" name="Environ. Microbiol.">
        <title>Fungal ecological strategies reflected in gene transcription - a case study of two litter decomposers.</title>
        <authorList>
            <person name="Barbi F."/>
            <person name="Kohler A."/>
            <person name="Barry K."/>
            <person name="Baskaran P."/>
            <person name="Daum C."/>
            <person name="Fauchery L."/>
            <person name="Ihrmark K."/>
            <person name="Kuo A."/>
            <person name="LaButti K."/>
            <person name="Lipzen A."/>
            <person name="Morin E."/>
            <person name="Grigoriev I.V."/>
            <person name="Henrissat B."/>
            <person name="Lindahl B."/>
            <person name="Martin F."/>
        </authorList>
    </citation>
    <scope>NUCLEOTIDE SEQUENCE</scope>
    <source>
        <strain evidence="3">JB14</strain>
    </source>
</reference>
<keyword evidence="1" id="KW-0812">Transmembrane</keyword>
<feature type="transmembrane region" description="Helical" evidence="1">
    <location>
        <begin position="165"/>
        <end position="190"/>
    </location>
</feature>
<proteinExistence type="predicted"/>
<feature type="transmembrane region" description="Helical" evidence="1">
    <location>
        <begin position="76"/>
        <end position="95"/>
    </location>
</feature>
<protein>
    <recommendedName>
        <fullName evidence="2">DUF6533 domain-containing protein</fullName>
    </recommendedName>
</protein>
<dbReference type="Pfam" id="PF20151">
    <property type="entry name" value="DUF6533"/>
    <property type="match status" value="1"/>
</dbReference>
<evidence type="ECO:0000313" key="3">
    <source>
        <dbReference type="EMBL" id="KAE9398732.1"/>
    </source>
</evidence>
<dbReference type="EMBL" id="ML769478">
    <property type="protein sequence ID" value="KAE9398732.1"/>
    <property type="molecule type" value="Genomic_DNA"/>
</dbReference>
<gene>
    <name evidence="3" type="ORF">BT96DRAFT_939905</name>
</gene>
<evidence type="ECO:0000313" key="4">
    <source>
        <dbReference type="Proteomes" id="UP000799118"/>
    </source>
</evidence>
<evidence type="ECO:0000259" key="2">
    <source>
        <dbReference type="Pfam" id="PF20151"/>
    </source>
</evidence>
<keyword evidence="1" id="KW-0472">Membrane</keyword>
<dbReference type="OrthoDB" id="3242376at2759"/>
<sequence>MFTITSFVILVYDLLLTFPDEVELIWNVERRRKWATALWVVNRYLWPLAYIVVTVGFQDPHWGEEKCERYVLYPQYVRLVVTVAIGIYFIMRLYAIYQLNPLVLVVSIVCLCALVAVKIWAFLDGTHLKLPTGGQDYWLGDIALSAVLSFRSIHQRRSVPLLTALAREGCVYFALITIVNLTNVFLYRYARADLKDLMTSLSSLKFVQKLWLPRLAELYLIVQLWYISR</sequence>